<sequence length="163" mass="18752">MSKPPSKLNILPTNAGDPPAQLPPATTPNPTTQGKLDLMASQMKKMMFLLGQMQNQIEAQQQKINDLETDQQFRDNPTLPESVKLKILQRATNPDIHHFKEDRASYDDAKQIILIIHATMDKLKGQIVSLQDLVTFCDNLEEELKMRQDELFEQQLQKHHRLR</sequence>
<dbReference type="AlphaFoldDB" id="A0A915K8B7"/>
<dbReference type="Proteomes" id="UP000887565">
    <property type="component" value="Unplaced"/>
</dbReference>
<name>A0A915K8B7_ROMCU</name>
<evidence type="ECO:0000313" key="2">
    <source>
        <dbReference type="Proteomes" id="UP000887565"/>
    </source>
</evidence>
<protein>
    <submittedName>
        <fullName evidence="3">Uncharacterized protein</fullName>
    </submittedName>
</protein>
<evidence type="ECO:0000313" key="3">
    <source>
        <dbReference type="WBParaSite" id="nRc.2.0.1.t34977-RA"/>
    </source>
</evidence>
<organism evidence="2 3">
    <name type="scientific">Romanomermis culicivorax</name>
    <name type="common">Nematode worm</name>
    <dbReference type="NCBI Taxonomy" id="13658"/>
    <lineage>
        <taxon>Eukaryota</taxon>
        <taxon>Metazoa</taxon>
        <taxon>Ecdysozoa</taxon>
        <taxon>Nematoda</taxon>
        <taxon>Enoplea</taxon>
        <taxon>Dorylaimia</taxon>
        <taxon>Mermithida</taxon>
        <taxon>Mermithoidea</taxon>
        <taxon>Mermithidae</taxon>
        <taxon>Romanomermis</taxon>
    </lineage>
</organism>
<keyword evidence="2" id="KW-1185">Reference proteome</keyword>
<evidence type="ECO:0000256" key="1">
    <source>
        <dbReference type="SAM" id="MobiDB-lite"/>
    </source>
</evidence>
<proteinExistence type="predicted"/>
<reference evidence="3" key="1">
    <citation type="submission" date="2022-11" db="UniProtKB">
        <authorList>
            <consortium name="WormBaseParasite"/>
        </authorList>
    </citation>
    <scope>IDENTIFICATION</scope>
</reference>
<feature type="region of interest" description="Disordered" evidence="1">
    <location>
        <begin position="1"/>
        <end position="32"/>
    </location>
</feature>
<dbReference type="WBParaSite" id="nRc.2.0.1.t34977-RA">
    <property type="protein sequence ID" value="nRc.2.0.1.t34977-RA"/>
    <property type="gene ID" value="nRc.2.0.1.g34977"/>
</dbReference>
<accession>A0A915K8B7</accession>